<sequence length="76" mass="8598">MLWLLAYLIVGMVYISFGMQSVLRDALKDIEEESGKEMITIVVTLFLICFFTPVWPALLTIKVASVLRKDSDTSVK</sequence>
<dbReference type="AlphaFoldDB" id="A0A9W5UZY1"/>
<dbReference type="EMBL" id="AHFB01000096">
    <property type="protein sequence ID" value="EOO28629.1"/>
    <property type="molecule type" value="Genomic_DNA"/>
</dbReference>
<organism evidence="2 3">
    <name type="scientific">Bacillus cereus VD133</name>
    <dbReference type="NCBI Taxonomy" id="1053233"/>
    <lineage>
        <taxon>Bacteria</taxon>
        <taxon>Bacillati</taxon>
        <taxon>Bacillota</taxon>
        <taxon>Bacilli</taxon>
        <taxon>Bacillales</taxon>
        <taxon>Bacillaceae</taxon>
        <taxon>Bacillus</taxon>
        <taxon>Bacillus cereus group</taxon>
    </lineage>
</organism>
<proteinExistence type="predicted"/>
<accession>A0A9W5UZY1</accession>
<comment type="caution">
    <text evidence="2">The sequence shown here is derived from an EMBL/GenBank/DDBJ whole genome shotgun (WGS) entry which is preliminary data.</text>
</comment>
<keyword evidence="1" id="KW-0812">Transmembrane</keyword>
<evidence type="ECO:0000256" key="1">
    <source>
        <dbReference type="SAM" id="Phobius"/>
    </source>
</evidence>
<dbReference type="RefSeq" id="WP_016111760.1">
    <property type="nucleotide sequence ID" value="NZ_KB976192.1"/>
</dbReference>
<feature type="transmembrane region" description="Helical" evidence="1">
    <location>
        <begin position="6"/>
        <end position="27"/>
    </location>
</feature>
<evidence type="ECO:0000313" key="2">
    <source>
        <dbReference type="EMBL" id="EOO28629.1"/>
    </source>
</evidence>
<gene>
    <name evidence="2" type="ORF">IIU_05747</name>
</gene>
<keyword evidence="1" id="KW-1133">Transmembrane helix</keyword>
<keyword evidence="1" id="KW-0472">Membrane</keyword>
<protein>
    <submittedName>
        <fullName evidence="2">Uncharacterized protein</fullName>
    </submittedName>
</protein>
<evidence type="ECO:0000313" key="3">
    <source>
        <dbReference type="Proteomes" id="UP000014018"/>
    </source>
</evidence>
<reference evidence="2 3" key="1">
    <citation type="submission" date="2012-12" db="EMBL/GenBank/DDBJ databases">
        <title>The Genome Sequence of Bacillus cereus VD133.</title>
        <authorList>
            <consortium name="The Broad Institute Genome Sequencing Platform"/>
            <consortium name="The Broad Institute Genome Sequencing Center for Infectious Disease"/>
            <person name="Feldgarden M."/>
            <person name="Van der Auwera G.A."/>
            <person name="Mahillon J."/>
            <person name="Duprez V."/>
            <person name="Timmery S."/>
            <person name="Mattelet C."/>
            <person name="Dierick K."/>
            <person name="Sun M."/>
            <person name="Yu Z."/>
            <person name="Zhu L."/>
            <person name="Hu X."/>
            <person name="Shank E.B."/>
            <person name="Swiecicka I."/>
            <person name="Hansen B.M."/>
            <person name="Andrup L."/>
            <person name="Walker B."/>
            <person name="Young S.K."/>
            <person name="Zeng Q."/>
            <person name="Gargeya S."/>
            <person name="Fitzgerald M."/>
            <person name="Haas B."/>
            <person name="Abouelleil A."/>
            <person name="Alvarado L."/>
            <person name="Arachchi H.M."/>
            <person name="Berlin A.M."/>
            <person name="Chapman S.B."/>
            <person name="Dewar J."/>
            <person name="Goldberg J."/>
            <person name="Griggs A."/>
            <person name="Gujja S."/>
            <person name="Hansen M."/>
            <person name="Howarth C."/>
            <person name="Imamovic A."/>
            <person name="Larimer J."/>
            <person name="McCowan C."/>
            <person name="Murphy C."/>
            <person name="Neiman D."/>
            <person name="Pearson M."/>
            <person name="Priest M."/>
            <person name="Roberts A."/>
            <person name="Saif S."/>
            <person name="Shea T."/>
            <person name="Sisk P."/>
            <person name="Sykes S."/>
            <person name="Wortman J."/>
            <person name="Nusbaum C."/>
            <person name="Birren B."/>
        </authorList>
    </citation>
    <scope>NUCLEOTIDE SEQUENCE [LARGE SCALE GENOMIC DNA]</scope>
    <source>
        <strain evidence="2 3">VD133</strain>
    </source>
</reference>
<name>A0A9W5UZY1_BACCE</name>
<feature type="transmembrane region" description="Helical" evidence="1">
    <location>
        <begin position="39"/>
        <end position="58"/>
    </location>
</feature>
<dbReference type="Proteomes" id="UP000014018">
    <property type="component" value="Unassembled WGS sequence"/>
</dbReference>